<evidence type="ECO:0000313" key="1">
    <source>
        <dbReference type="EMBL" id="SFR92231.1"/>
    </source>
</evidence>
<dbReference type="GO" id="GO:0016020">
    <property type="term" value="C:membrane"/>
    <property type="evidence" value="ECO:0007669"/>
    <property type="project" value="InterPro"/>
</dbReference>
<dbReference type="GO" id="GO:0047355">
    <property type="term" value="F:CDP-glycerol glycerophosphotransferase activity"/>
    <property type="evidence" value="ECO:0007669"/>
    <property type="project" value="InterPro"/>
</dbReference>
<dbReference type="OrthoDB" id="337905at2157"/>
<dbReference type="STRING" id="767519.SAMN05216559_1031"/>
<sequence>MSTLRAPDRAVEVLYSCERPFMRKTFQAIDRHLDAESAYVPLREEAVGCWDEVPMVDVPPGDVDTIDEAVRALDPDVVVENHRFRPEERQYVREFPVVHVRHGCSLGRGEEWNTTRDLGDLVDVALAPGSFWADHYREQFPDGVETPVVGVPEADELVDADAPGKRRVLYAPTNHNYGGGSYVNTAEDVLDVFADTDYELRFRPHPMDRIEEPGESVTERCRQRIADLPNVTFDDEATPRESLLWADLLVSDYSGIVTEWLHTGRPLVQLTDIAADREVPEVGHATDRLTLALVDELYEDGYAAEVERRRDETLSELGIPMDGRAGERAAAEVATCAQ</sequence>
<reference evidence="1 2" key="1">
    <citation type="submission" date="2016-10" db="EMBL/GenBank/DDBJ databases">
        <authorList>
            <person name="de Groot N.N."/>
        </authorList>
    </citation>
    <scope>NUCLEOTIDE SEQUENCE [LARGE SCALE GENOMIC DNA]</scope>
    <source>
        <strain evidence="1 2">CGMCC 1.10457</strain>
    </source>
</reference>
<dbReference type="InterPro" id="IPR007554">
    <property type="entry name" value="Glycerophosphate_synth"/>
</dbReference>
<dbReference type="Pfam" id="PF04464">
    <property type="entry name" value="Glyphos_transf"/>
    <property type="match status" value="1"/>
</dbReference>
<proteinExistence type="predicted"/>
<dbReference type="RefSeq" id="WP_089814494.1">
    <property type="nucleotide sequence ID" value="NZ_FOZK01000001.1"/>
</dbReference>
<dbReference type="AlphaFoldDB" id="A0A1I6KLZ4"/>
<protein>
    <submittedName>
        <fullName evidence="1">CDP-Glycerol:Poly(Glycerophosphate) glycerophosphotransferase</fullName>
    </submittedName>
</protein>
<dbReference type="SUPFAM" id="SSF53756">
    <property type="entry name" value="UDP-Glycosyltransferase/glycogen phosphorylase"/>
    <property type="match status" value="1"/>
</dbReference>
<gene>
    <name evidence="1" type="ORF">SAMN05216559_1031</name>
</gene>
<dbReference type="Proteomes" id="UP000199062">
    <property type="component" value="Unassembled WGS sequence"/>
</dbReference>
<evidence type="ECO:0000313" key="2">
    <source>
        <dbReference type="Proteomes" id="UP000199062"/>
    </source>
</evidence>
<dbReference type="Gene3D" id="3.40.50.12580">
    <property type="match status" value="1"/>
</dbReference>
<name>A0A1I6KLZ4_9EURY</name>
<keyword evidence="1" id="KW-0808">Transferase</keyword>
<keyword evidence="2" id="KW-1185">Reference proteome</keyword>
<organism evidence="1 2">
    <name type="scientific">Halomicrobium zhouii</name>
    <dbReference type="NCBI Taxonomy" id="767519"/>
    <lineage>
        <taxon>Archaea</taxon>
        <taxon>Methanobacteriati</taxon>
        <taxon>Methanobacteriota</taxon>
        <taxon>Stenosarchaea group</taxon>
        <taxon>Halobacteria</taxon>
        <taxon>Halobacteriales</taxon>
        <taxon>Haloarculaceae</taxon>
        <taxon>Halomicrobium</taxon>
    </lineage>
</organism>
<accession>A0A1I6KLZ4</accession>
<dbReference type="EMBL" id="FOZK01000001">
    <property type="protein sequence ID" value="SFR92231.1"/>
    <property type="molecule type" value="Genomic_DNA"/>
</dbReference>
<dbReference type="InterPro" id="IPR043148">
    <property type="entry name" value="TagF_C"/>
</dbReference>